<dbReference type="SMART" id="SM00491">
    <property type="entry name" value="HELICc2"/>
    <property type="match status" value="1"/>
</dbReference>
<gene>
    <name evidence="37" type="primary">LOC111131487</name>
</gene>
<evidence type="ECO:0000256" key="14">
    <source>
        <dbReference type="ARBA" id="ARBA00022801"/>
    </source>
</evidence>
<evidence type="ECO:0000313" key="37">
    <source>
        <dbReference type="RefSeq" id="XP_022334745.1"/>
    </source>
</evidence>
<dbReference type="GeneID" id="111131487"/>
<evidence type="ECO:0000256" key="11">
    <source>
        <dbReference type="ARBA" id="ARBA00022741"/>
    </source>
</evidence>
<evidence type="ECO:0000259" key="34">
    <source>
        <dbReference type="PROSITE" id="PS51270"/>
    </source>
</evidence>
<dbReference type="Pfam" id="PF06777">
    <property type="entry name" value="HBB"/>
    <property type="match status" value="1"/>
</dbReference>
<evidence type="ECO:0000256" key="30">
    <source>
        <dbReference type="ARBA" id="ARBA00082576"/>
    </source>
</evidence>
<keyword evidence="14" id="KW-0378">Hydrolase</keyword>
<dbReference type="GO" id="GO:0008270">
    <property type="term" value="F:zinc ion binding"/>
    <property type="evidence" value="ECO:0007669"/>
    <property type="project" value="UniProtKB-KW"/>
</dbReference>
<evidence type="ECO:0000256" key="19">
    <source>
        <dbReference type="ARBA" id="ARBA00023014"/>
    </source>
</evidence>
<sequence>MAANISDIDVITDVEGIDIPECAHGPALMFVRYRGSDAGRKFFACSAFRDRKHCSFFQWCDEKVSQEKIELRKVINKSLEPKFSHKEYRSRFQSFKKFPKEDKSLCRTCGLFLLPDERSDHERHDILSGISKAMLKTPSRLFLPLDNNKTYAQYLFSKKTVKFVLEQLKSMNKMRVICLGAPRIHEAIMNEEDGELESYLLDLDFRYMQLYGSKSFARYNMFNHHFFDGDASVNSLTEFMTGCPHDSVAMVFDPPFGGMVEALSVSIRKLSDLWKTATQAPKDLTVSILWFFPYFLEKRIIDSFTDFHMLDYKVDYDNHTLFRGDVKKYGSPVRIFTNLPPQQIVLPSDEGYWFCGVCKRYSAKENLHCDVCDQCPTKYGATYKHCFKCDRCVKPSKQHCDVCKSCQLKDHSCNSPSQGCHICGALDHKRKECPNKGSHTEIKRLNIDGLLVYFPYDYIYPEQYMYMMELKKTLDAKGHCALEMPSGTGKTISLLSLIVAYMKANPLEVTKLIYCSRTVPELEKVVAELKNLMDYYEQQLGKGKPKILGLALSSRKNLCINPEVIEEREGKTVDALCHKLTASFIRANHKRDPTVPVCSFYESFDAHGKEIPLPEGVYGLDELQEYGRKKGFCPYFMARHAINHANIVVYSYYYLLDPKIAEVVSKELSKKAVVVFDEAHNIDNVCIESMSIKITRRTLEKCQQNIDGLNKQIQRLKDCDAERLKTEYQKLVQGLRDANIARETDVILANPVLPDDVLKEAVPGNIRTAEHFLGFVKRFLEYMKIRLRVQHVVSESPPSFLKDCAQKVCIERKPLRFCAERLNSLMRTLELVEIQDYSALSLLCHFATLVSTYAKGFVLIIEPFDDRTPTISNPILHFSCMDASIAIKPVFDRFQTVVITSGTLSPLEMYPRILDFRPVTMATFTMTLARTCICPMVVSKGNDQVAMSSKYETREDVAVIRNYGNLLVEFCSIVPDGIVCFFTSYIYMESTVAAWYEQGIIDQVQKHKLLFIETQDAAETSLALLNYQKACENGRGAVLLSVARGKVSEGIDFDHHFGRAVIMFGVPYVYTQSKILKARLEYLRDQYQIRENDFLTFDAMRHAAQCVGRALRGKTDYGIMVFADKRFARADKRSKIPRWIQEHLKDGLCNLSTDEAVQVSKRFLRQMAQPFSREDQLGLSLLTVEQLDQEDTKKKLQSRMQYV</sequence>
<dbReference type="InterPro" id="IPR041370">
    <property type="entry name" value="Mlase_EEF1AKMT1/ZCCHC4"/>
</dbReference>
<dbReference type="InterPro" id="IPR045028">
    <property type="entry name" value="DinG/Rad3-like"/>
</dbReference>
<evidence type="ECO:0000256" key="26">
    <source>
        <dbReference type="ARBA" id="ARBA00078828"/>
    </source>
</evidence>
<dbReference type="PROSITE" id="PS50216">
    <property type="entry name" value="DHHC"/>
    <property type="match status" value="1"/>
</dbReference>
<accession>A0A8B8E3G7</accession>
<dbReference type="GO" id="GO:0051539">
    <property type="term" value="F:4 iron, 4 sulfur cluster binding"/>
    <property type="evidence" value="ECO:0007669"/>
    <property type="project" value="UniProtKB-KW"/>
</dbReference>
<evidence type="ECO:0000256" key="4">
    <source>
        <dbReference type="ARBA" id="ARBA00009146"/>
    </source>
</evidence>
<evidence type="ECO:0000256" key="24">
    <source>
        <dbReference type="ARBA" id="ARBA00044969"/>
    </source>
</evidence>
<evidence type="ECO:0000256" key="21">
    <source>
        <dbReference type="ARBA" id="ARBA00023204"/>
    </source>
</evidence>
<dbReference type="InterPro" id="IPR001945">
    <property type="entry name" value="RAD3/XPD"/>
</dbReference>
<evidence type="ECO:0000256" key="29">
    <source>
        <dbReference type="ARBA" id="ARBA00081188"/>
    </source>
</evidence>
<evidence type="ECO:0000256" key="7">
    <source>
        <dbReference type="ARBA" id="ARBA00022490"/>
    </source>
</evidence>
<reference evidence="37" key="1">
    <citation type="submission" date="2025-08" db="UniProtKB">
        <authorList>
            <consortium name="RefSeq"/>
        </authorList>
    </citation>
    <scope>IDENTIFICATION</scope>
    <source>
        <tissue evidence="37">Whole sample</tissue>
    </source>
</reference>
<evidence type="ECO:0000256" key="9">
    <source>
        <dbReference type="ARBA" id="ARBA00022679"/>
    </source>
</evidence>
<dbReference type="GO" id="GO:0043139">
    <property type="term" value="F:5'-3' DNA helicase activity"/>
    <property type="evidence" value="ECO:0007669"/>
    <property type="project" value="UniProtKB-EC"/>
</dbReference>
<dbReference type="RefSeq" id="XP_022334745.1">
    <property type="nucleotide sequence ID" value="XM_022479037.1"/>
</dbReference>
<evidence type="ECO:0000256" key="27">
    <source>
        <dbReference type="ARBA" id="ARBA00079246"/>
    </source>
</evidence>
<feature type="domain" description="GRF-type" evidence="35">
    <location>
        <begin position="22"/>
        <end position="63"/>
    </location>
</feature>
<evidence type="ECO:0000256" key="2">
    <source>
        <dbReference type="ARBA" id="ARBA00004123"/>
    </source>
</evidence>
<evidence type="ECO:0000256" key="5">
    <source>
        <dbReference type="ARBA" id="ARBA00014344"/>
    </source>
</evidence>
<dbReference type="GO" id="GO:0035315">
    <property type="term" value="P:hair cell differentiation"/>
    <property type="evidence" value="ECO:0007669"/>
    <property type="project" value="UniProtKB-ARBA"/>
</dbReference>
<dbReference type="FunFam" id="3.40.50.300:FF:000135">
    <property type="entry name" value="DNA repair helicase RAD3, putative"/>
    <property type="match status" value="1"/>
</dbReference>
<comment type="subcellular location">
    <subcellularLocation>
        <location evidence="3">Cytoplasm</location>
    </subcellularLocation>
    <subcellularLocation>
        <location evidence="2">Nucleus</location>
    </subcellularLocation>
</comment>
<dbReference type="PANTHER" id="PTHR11472:SF1">
    <property type="entry name" value="GENERAL TRANSCRIPTION AND DNA REPAIR FACTOR IIH HELICASE SUBUNIT XPD"/>
    <property type="match status" value="1"/>
</dbReference>
<keyword evidence="11" id="KW-0547">Nucleotide-binding</keyword>
<dbReference type="Proteomes" id="UP000694844">
    <property type="component" value="Chromosome 4"/>
</dbReference>
<dbReference type="InterPro" id="IPR017921">
    <property type="entry name" value="Znf_CTCHY"/>
</dbReference>
<dbReference type="Pfam" id="PF10237">
    <property type="entry name" value="N6-adenineMlase"/>
    <property type="match status" value="1"/>
</dbReference>
<dbReference type="GO" id="GO:0005524">
    <property type="term" value="F:ATP binding"/>
    <property type="evidence" value="ECO:0007669"/>
    <property type="project" value="UniProtKB-KW"/>
</dbReference>
<keyword evidence="15" id="KW-0347">Helicase</keyword>
<evidence type="ECO:0000313" key="36">
    <source>
        <dbReference type="Proteomes" id="UP000694844"/>
    </source>
</evidence>
<dbReference type="Pfam" id="PF13307">
    <property type="entry name" value="Helicase_C_2"/>
    <property type="match status" value="1"/>
</dbReference>
<dbReference type="EC" id="5.6.2.3" evidence="24"/>
<evidence type="ECO:0000256" key="23">
    <source>
        <dbReference type="ARBA" id="ARBA00023242"/>
    </source>
</evidence>
<dbReference type="InterPro" id="IPR027417">
    <property type="entry name" value="P-loop_NTPase"/>
</dbReference>
<dbReference type="PROSITE" id="PS51270">
    <property type="entry name" value="ZF_CTCHY"/>
    <property type="match status" value="1"/>
</dbReference>
<keyword evidence="12" id="KW-0227">DNA damage</keyword>
<evidence type="ECO:0000256" key="25">
    <source>
        <dbReference type="ARBA" id="ARBA00048954"/>
    </source>
</evidence>
<keyword evidence="6" id="KW-0004">4Fe-4S</keyword>
<dbReference type="Pfam" id="PF06839">
    <property type="entry name" value="Zn_ribbon_GRF"/>
    <property type="match status" value="1"/>
</dbReference>
<proteinExistence type="inferred from homology"/>
<dbReference type="FunFam" id="3.40.50.300:FF:000381">
    <property type="entry name" value="TFIIH basal transcription factor complex helicase subunit"/>
    <property type="match status" value="1"/>
</dbReference>
<dbReference type="InterPro" id="IPR010643">
    <property type="entry name" value="HBB"/>
</dbReference>
<dbReference type="GO" id="GO:0006366">
    <property type="term" value="P:transcription by RNA polymerase II"/>
    <property type="evidence" value="ECO:0007669"/>
    <property type="project" value="TreeGrafter"/>
</dbReference>
<keyword evidence="16" id="KW-0862">Zinc</keyword>
<evidence type="ECO:0000256" key="13">
    <source>
        <dbReference type="ARBA" id="ARBA00022771"/>
    </source>
</evidence>
<dbReference type="PROSITE" id="PS00690">
    <property type="entry name" value="DEAH_ATP_HELICASE"/>
    <property type="match status" value="1"/>
</dbReference>
<keyword evidence="32" id="KW-0175">Coiled coil</keyword>
<protein>
    <recommendedName>
        <fullName evidence="5">General transcription and DNA repair factor IIH helicase subunit XPD</fullName>
        <ecNumber evidence="24">5.6.2.3</ecNumber>
    </recommendedName>
    <alternativeName>
        <fullName evidence="27">CXPD</fullName>
    </alternativeName>
    <alternativeName>
        <fullName evidence="28">DNA 5'-3' helicase XPD</fullName>
    </alternativeName>
    <alternativeName>
        <fullName evidence="26">DNA excision repair protein ERCC-2</fullName>
    </alternativeName>
    <alternativeName>
        <fullName evidence="29">DNA repair protein complementing XP-D cells</fullName>
    </alternativeName>
    <alternativeName>
        <fullName evidence="30">Xeroderma pigmentosum group D-complementing protein</fullName>
    </alternativeName>
</protein>
<keyword evidence="13 31" id="KW-0863">Zinc-finger</keyword>
<keyword evidence="8" id="KW-0489">Methyltransferase</keyword>
<dbReference type="AlphaFoldDB" id="A0A8B8E3G7"/>
<keyword evidence="22" id="KW-0413">Isomerase</keyword>
<evidence type="ECO:0000256" key="18">
    <source>
        <dbReference type="ARBA" id="ARBA00023004"/>
    </source>
</evidence>
<dbReference type="GO" id="GO:0003684">
    <property type="term" value="F:damaged DNA binding"/>
    <property type="evidence" value="ECO:0007669"/>
    <property type="project" value="TreeGrafter"/>
</dbReference>
<evidence type="ECO:0000256" key="15">
    <source>
        <dbReference type="ARBA" id="ARBA00022806"/>
    </source>
</evidence>
<dbReference type="NCBIfam" id="TIGR00604">
    <property type="entry name" value="rad3"/>
    <property type="match status" value="1"/>
</dbReference>
<dbReference type="InterPro" id="IPR014013">
    <property type="entry name" value="Helic_SF1/SF2_ATP-bd_DinG/Rad3"/>
</dbReference>
<keyword evidence="18" id="KW-0408">Iron</keyword>
<keyword evidence="9" id="KW-0808">Transferase</keyword>
<keyword evidence="10" id="KW-0479">Metal-binding</keyword>
<evidence type="ECO:0000256" key="32">
    <source>
        <dbReference type="SAM" id="Coils"/>
    </source>
</evidence>
<dbReference type="GO" id="GO:0006289">
    <property type="term" value="P:nucleotide-excision repair"/>
    <property type="evidence" value="ECO:0007669"/>
    <property type="project" value="InterPro"/>
</dbReference>
<feature type="domain" description="Helicase ATP-binding" evidence="33">
    <location>
        <begin position="449"/>
        <end position="728"/>
    </location>
</feature>
<dbReference type="PANTHER" id="PTHR11472">
    <property type="entry name" value="DNA REPAIR DEAD HELICASE RAD3/XP-D SUBFAMILY MEMBER"/>
    <property type="match status" value="1"/>
</dbReference>
<keyword evidence="19" id="KW-0411">Iron-sulfur</keyword>
<evidence type="ECO:0000256" key="20">
    <source>
        <dbReference type="ARBA" id="ARBA00023125"/>
    </source>
</evidence>
<dbReference type="InterPro" id="IPR010666">
    <property type="entry name" value="Znf_GRF"/>
</dbReference>
<dbReference type="PROSITE" id="PS51193">
    <property type="entry name" value="HELICASE_ATP_BIND_2"/>
    <property type="match status" value="1"/>
</dbReference>
<evidence type="ECO:0000256" key="3">
    <source>
        <dbReference type="ARBA" id="ARBA00004496"/>
    </source>
</evidence>
<keyword evidence="17" id="KW-0067">ATP-binding</keyword>
<dbReference type="FunFam" id="3.40.50.300:FF:000128">
    <property type="entry name" value="Putative DNA repair helicase RAD3"/>
    <property type="match status" value="1"/>
</dbReference>
<evidence type="ECO:0000256" key="1">
    <source>
        <dbReference type="ARBA" id="ARBA00001966"/>
    </source>
</evidence>
<keyword evidence="7" id="KW-0963">Cytoplasm</keyword>
<evidence type="ECO:0000259" key="35">
    <source>
        <dbReference type="PROSITE" id="PS51999"/>
    </source>
</evidence>
<comment type="similarity">
    <text evidence="4">Belongs to the helicase family. RAD3/XPD subfamily.</text>
</comment>
<feature type="coiled-coil region" evidence="32">
    <location>
        <begin position="692"/>
        <end position="719"/>
    </location>
</feature>
<evidence type="ECO:0000256" key="28">
    <source>
        <dbReference type="ARBA" id="ARBA00081072"/>
    </source>
</evidence>
<keyword evidence="36" id="KW-1185">Reference proteome</keyword>
<dbReference type="GO" id="GO:0008168">
    <property type="term" value="F:methyltransferase activity"/>
    <property type="evidence" value="ECO:0007669"/>
    <property type="project" value="UniProtKB-KW"/>
</dbReference>
<dbReference type="InterPro" id="IPR006555">
    <property type="entry name" value="ATP-dep_Helicase_C"/>
</dbReference>
<keyword evidence="23" id="KW-0539">Nucleus</keyword>
<evidence type="ECO:0000256" key="12">
    <source>
        <dbReference type="ARBA" id="ARBA00022763"/>
    </source>
</evidence>
<dbReference type="SUPFAM" id="SSF161245">
    <property type="entry name" value="Zinc hairpin stack"/>
    <property type="match status" value="1"/>
</dbReference>
<dbReference type="GO" id="GO:0032259">
    <property type="term" value="P:methylation"/>
    <property type="evidence" value="ECO:0007669"/>
    <property type="project" value="UniProtKB-KW"/>
</dbReference>
<evidence type="ECO:0000256" key="10">
    <source>
        <dbReference type="ARBA" id="ARBA00022723"/>
    </source>
</evidence>
<feature type="domain" description="CTCHY-type" evidence="34">
    <location>
        <begin position="350"/>
        <end position="414"/>
    </location>
</feature>
<dbReference type="GO" id="GO:0005737">
    <property type="term" value="C:cytoplasm"/>
    <property type="evidence" value="ECO:0007669"/>
    <property type="project" value="UniProtKB-SubCell"/>
</dbReference>
<dbReference type="GO" id="GO:0005634">
    <property type="term" value="C:nucleus"/>
    <property type="evidence" value="ECO:0007669"/>
    <property type="project" value="UniProtKB-SubCell"/>
</dbReference>
<dbReference type="OrthoDB" id="272481at2759"/>
<evidence type="ECO:0000256" key="8">
    <source>
        <dbReference type="ARBA" id="ARBA00022603"/>
    </source>
</evidence>
<dbReference type="KEGG" id="cvn:111131487"/>
<dbReference type="CDD" id="cd18788">
    <property type="entry name" value="SF2_C_XPD"/>
    <property type="match status" value="1"/>
</dbReference>
<organism evidence="36 37">
    <name type="scientific">Crassostrea virginica</name>
    <name type="common">Eastern oyster</name>
    <dbReference type="NCBI Taxonomy" id="6565"/>
    <lineage>
        <taxon>Eukaryota</taxon>
        <taxon>Metazoa</taxon>
        <taxon>Spiralia</taxon>
        <taxon>Lophotrochozoa</taxon>
        <taxon>Mollusca</taxon>
        <taxon>Bivalvia</taxon>
        <taxon>Autobranchia</taxon>
        <taxon>Pteriomorphia</taxon>
        <taxon>Ostreida</taxon>
        <taxon>Ostreoidea</taxon>
        <taxon>Ostreidae</taxon>
        <taxon>Crassostrea</taxon>
    </lineage>
</organism>
<dbReference type="CDD" id="cd17969">
    <property type="entry name" value="DEAHc_XPD"/>
    <property type="match status" value="1"/>
</dbReference>
<dbReference type="PROSITE" id="PS51999">
    <property type="entry name" value="ZF_GRF"/>
    <property type="match status" value="1"/>
</dbReference>
<evidence type="ECO:0000256" key="31">
    <source>
        <dbReference type="PROSITE-ProRule" id="PRU00965"/>
    </source>
</evidence>
<comment type="catalytic activity">
    <reaction evidence="25">
        <text>ATP + H2O = ADP + phosphate + H(+)</text>
        <dbReference type="Rhea" id="RHEA:13065"/>
        <dbReference type="ChEBI" id="CHEBI:15377"/>
        <dbReference type="ChEBI" id="CHEBI:15378"/>
        <dbReference type="ChEBI" id="CHEBI:30616"/>
        <dbReference type="ChEBI" id="CHEBI:43474"/>
        <dbReference type="ChEBI" id="CHEBI:456216"/>
        <dbReference type="EC" id="5.6.2.3"/>
    </reaction>
</comment>
<dbReference type="SMART" id="SM00488">
    <property type="entry name" value="DEXDc2"/>
    <property type="match status" value="1"/>
</dbReference>
<evidence type="ECO:0000259" key="33">
    <source>
        <dbReference type="PROSITE" id="PS51193"/>
    </source>
</evidence>
<keyword evidence="21" id="KW-0234">DNA repair</keyword>
<dbReference type="Gene3D" id="3.40.50.300">
    <property type="entry name" value="P-loop containing nucleotide triphosphate hydrolases"/>
    <property type="match status" value="2"/>
</dbReference>
<dbReference type="Pfam" id="PF06733">
    <property type="entry name" value="DEAD_2"/>
    <property type="match status" value="1"/>
</dbReference>
<dbReference type="InterPro" id="IPR002464">
    <property type="entry name" value="DNA/RNA_helicase_DEAH_CS"/>
</dbReference>
<dbReference type="InterPro" id="IPR010614">
    <property type="entry name" value="RAD3-like_helicase_DEAD"/>
</dbReference>
<comment type="cofactor">
    <cofactor evidence="1">
        <name>[4Fe-4S] cluster</name>
        <dbReference type="ChEBI" id="CHEBI:49883"/>
    </cofactor>
</comment>
<evidence type="ECO:0000256" key="16">
    <source>
        <dbReference type="ARBA" id="ARBA00022833"/>
    </source>
</evidence>
<dbReference type="GO" id="GO:0016818">
    <property type="term" value="F:hydrolase activity, acting on acid anhydrides, in phosphorus-containing anhydrides"/>
    <property type="evidence" value="ECO:0007669"/>
    <property type="project" value="InterPro"/>
</dbReference>
<evidence type="ECO:0000256" key="6">
    <source>
        <dbReference type="ARBA" id="ARBA00022485"/>
    </source>
</evidence>
<evidence type="ECO:0000256" key="22">
    <source>
        <dbReference type="ARBA" id="ARBA00023235"/>
    </source>
</evidence>
<dbReference type="InterPro" id="IPR037275">
    <property type="entry name" value="Znf_CTCHY_sf"/>
</dbReference>
<dbReference type="PRINTS" id="PR00852">
    <property type="entry name" value="XRODRMPGMNTD"/>
</dbReference>
<dbReference type="InterPro" id="IPR006554">
    <property type="entry name" value="Helicase-like_DEXD_c2"/>
</dbReference>
<dbReference type="GO" id="GO:0045951">
    <property type="term" value="P:positive regulation of mitotic recombination"/>
    <property type="evidence" value="ECO:0007669"/>
    <property type="project" value="TreeGrafter"/>
</dbReference>
<evidence type="ECO:0000256" key="17">
    <source>
        <dbReference type="ARBA" id="ARBA00022840"/>
    </source>
</evidence>
<dbReference type="InterPro" id="IPR013020">
    <property type="entry name" value="Rad3/Chl1-like"/>
</dbReference>
<dbReference type="SUPFAM" id="SSF52540">
    <property type="entry name" value="P-loop containing nucleoside triphosphate hydrolases"/>
    <property type="match status" value="1"/>
</dbReference>
<name>A0A8B8E3G7_CRAVI</name>
<keyword evidence="20" id="KW-0238">DNA-binding</keyword>